<proteinExistence type="predicted"/>
<accession>A0A090SGK4</accession>
<evidence type="ECO:0000313" key="2">
    <source>
        <dbReference type="EMBL" id="GAL18607.1"/>
    </source>
</evidence>
<dbReference type="InterPro" id="IPR038071">
    <property type="entry name" value="UROD/MetE-like_sf"/>
</dbReference>
<dbReference type="GO" id="GO:0003871">
    <property type="term" value="F:5-methyltetrahydropteroyltriglutamate-homocysteine S-methyltransferase activity"/>
    <property type="evidence" value="ECO:0007669"/>
    <property type="project" value="UniProtKB-EC"/>
</dbReference>
<feature type="domain" description="Cobalamin-independent methionine synthase MetE N-terminal" evidence="1">
    <location>
        <begin position="4"/>
        <end position="96"/>
    </location>
</feature>
<dbReference type="EC" id="2.1.1.14" evidence="2"/>
<keyword evidence="2" id="KW-0808">Transferase</keyword>
<name>A0A090SGK4_9VIBR</name>
<dbReference type="EMBL" id="BBMR01000003">
    <property type="protein sequence ID" value="GAL18607.1"/>
    <property type="molecule type" value="Genomic_DNA"/>
</dbReference>
<dbReference type="InterPro" id="IPR013215">
    <property type="entry name" value="Cbl-indep_Met_Synth_N"/>
</dbReference>
<protein>
    <submittedName>
        <fullName evidence="2">5-methyltetrahydropteroyltriglutamate-homocysteine methyltransferase</fullName>
        <ecNumber evidence="2">2.1.1.14</ecNumber>
    </submittedName>
</protein>
<keyword evidence="2" id="KW-0489">Methyltransferase</keyword>
<dbReference type="STRING" id="990268.JCM19235_2030"/>
<comment type="caution">
    <text evidence="2">The sequence shown here is derived from an EMBL/GenBank/DDBJ whole genome shotgun (WGS) entry which is preliminary data.</text>
</comment>
<dbReference type="Pfam" id="PF08267">
    <property type="entry name" value="Meth_synt_1"/>
    <property type="match status" value="1"/>
</dbReference>
<dbReference type="AlphaFoldDB" id="A0A090SGK4"/>
<sequence>MTATHILGYPRIGEKRELKFALEKYWRGELDQNGLKEVAATIRKENWARQQQDGLDFVTAGDFAWYDHVLGTSLLLGHVPKRHNKGFPDLDTCFELVVVSLSQILAVKVKQHQT</sequence>
<keyword evidence="3" id="KW-1185">Reference proteome</keyword>
<gene>
    <name evidence="2" type="ORF">JCM19235_2030</name>
</gene>
<dbReference type="SUPFAM" id="SSF51726">
    <property type="entry name" value="UROD/MetE-like"/>
    <property type="match status" value="1"/>
</dbReference>
<dbReference type="GO" id="GO:0008270">
    <property type="term" value="F:zinc ion binding"/>
    <property type="evidence" value="ECO:0007669"/>
    <property type="project" value="InterPro"/>
</dbReference>
<dbReference type="Proteomes" id="UP000029228">
    <property type="component" value="Unassembled WGS sequence"/>
</dbReference>
<evidence type="ECO:0000313" key="3">
    <source>
        <dbReference type="Proteomes" id="UP000029228"/>
    </source>
</evidence>
<dbReference type="Gene3D" id="3.20.20.210">
    <property type="match status" value="1"/>
</dbReference>
<reference evidence="2 3" key="1">
    <citation type="submission" date="2014-09" db="EMBL/GenBank/DDBJ databases">
        <title>Vibrio maritimus JCM 19235. (C45) whole genome shotgun sequence.</title>
        <authorList>
            <person name="Sawabe T."/>
            <person name="Meirelles P."/>
            <person name="Nakanishi M."/>
            <person name="Sayaka M."/>
            <person name="Hattori M."/>
            <person name="Ohkuma M."/>
        </authorList>
    </citation>
    <scope>NUCLEOTIDE SEQUENCE [LARGE SCALE GENOMIC DNA]</scope>
    <source>
        <strain evidence="3">JCM19235</strain>
    </source>
</reference>
<dbReference type="GO" id="GO:0008652">
    <property type="term" value="P:amino acid biosynthetic process"/>
    <property type="evidence" value="ECO:0007669"/>
    <property type="project" value="InterPro"/>
</dbReference>
<dbReference type="PANTHER" id="PTHR30519">
    <property type="entry name" value="5-METHYLTETRAHYDROPTEROYLTRIGLUTAMATE--HOMOCYSTEINE METHYLTRANSFERASE"/>
    <property type="match status" value="1"/>
</dbReference>
<organism evidence="2 3">
    <name type="scientific">Vibrio maritimus</name>
    <dbReference type="NCBI Taxonomy" id="990268"/>
    <lineage>
        <taxon>Bacteria</taxon>
        <taxon>Pseudomonadati</taxon>
        <taxon>Pseudomonadota</taxon>
        <taxon>Gammaproteobacteria</taxon>
        <taxon>Vibrionales</taxon>
        <taxon>Vibrionaceae</taxon>
        <taxon>Vibrio</taxon>
    </lineage>
</organism>
<evidence type="ECO:0000259" key="1">
    <source>
        <dbReference type="Pfam" id="PF08267"/>
    </source>
</evidence>
<dbReference type="GO" id="GO:0032259">
    <property type="term" value="P:methylation"/>
    <property type="evidence" value="ECO:0007669"/>
    <property type="project" value="UniProtKB-KW"/>
</dbReference>